<dbReference type="InterPro" id="IPR011990">
    <property type="entry name" value="TPR-like_helical_dom_sf"/>
</dbReference>
<keyword evidence="1" id="KW-0802">TPR repeat</keyword>
<dbReference type="Proteomes" id="UP000623842">
    <property type="component" value="Unassembled WGS sequence"/>
</dbReference>
<dbReference type="SUPFAM" id="SSF81901">
    <property type="entry name" value="HCP-like"/>
    <property type="match status" value="1"/>
</dbReference>
<proteinExistence type="predicted"/>
<protein>
    <recommendedName>
        <fullName evidence="5">Sel1 repeat family protein</fullName>
    </recommendedName>
</protein>
<dbReference type="Pfam" id="PF08238">
    <property type="entry name" value="Sel1"/>
    <property type="match status" value="2"/>
</dbReference>
<evidence type="ECO:0000313" key="4">
    <source>
        <dbReference type="Proteomes" id="UP000623842"/>
    </source>
</evidence>
<comment type="caution">
    <text evidence="3">The sequence shown here is derived from an EMBL/GenBank/DDBJ whole genome shotgun (WGS) entry which is preliminary data.</text>
</comment>
<dbReference type="SMART" id="SM00671">
    <property type="entry name" value="SEL1"/>
    <property type="match status" value="2"/>
</dbReference>
<dbReference type="AlphaFoldDB" id="A0A919BJI3"/>
<feature type="repeat" description="TPR" evidence="1">
    <location>
        <begin position="162"/>
        <end position="195"/>
    </location>
</feature>
<keyword evidence="2" id="KW-0175">Coiled coil</keyword>
<name>A0A919BJI3_9GAMM</name>
<reference evidence="3" key="1">
    <citation type="journal article" date="2014" name="Int. J. Syst. Evol. Microbiol.">
        <title>Complete genome sequence of Corynebacterium casei LMG S-19264T (=DSM 44701T), isolated from a smear-ripened cheese.</title>
        <authorList>
            <consortium name="US DOE Joint Genome Institute (JGI-PGF)"/>
            <person name="Walter F."/>
            <person name="Albersmeier A."/>
            <person name="Kalinowski J."/>
            <person name="Ruckert C."/>
        </authorList>
    </citation>
    <scope>NUCLEOTIDE SEQUENCE</scope>
    <source>
        <strain evidence="3">KCTC 42731</strain>
    </source>
</reference>
<feature type="coiled-coil region" evidence="2">
    <location>
        <begin position="57"/>
        <end position="105"/>
    </location>
</feature>
<reference evidence="3" key="2">
    <citation type="submission" date="2020-09" db="EMBL/GenBank/DDBJ databases">
        <authorList>
            <person name="Sun Q."/>
            <person name="Kim S."/>
        </authorList>
    </citation>
    <scope>NUCLEOTIDE SEQUENCE</scope>
    <source>
        <strain evidence="3">KCTC 42731</strain>
    </source>
</reference>
<evidence type="ECO:0000313" key="3">
    <source>
        <dbReference type="EMBL" id="GHF93389.1"/>
    </source>
</evidence>
<evidence type="ECO:0000256" key="2">
    <source>
        <dbReference type="SAM" id="Coils"/>
    </source>
</evidence>
<gene>
    <name evidence="3" type="ORF">GCM10017161_22160</name>
</gene>
<dbReference type="EMBL" id="BNCK01000004">
    <property type="protein sequence ID" value="GHF93389.1"/>
    <property type="molecule type" value="Genomic_DNA"/>
</dbReference>
<evidence type="ECO:0000256" key="1">
    <source>
        <dbReference type="PROSITE-ProRule" id="PRU00339"/>
    </source>
</evidence>
<dbReference type="Gene3D" id="1.25.40.10">
    <property type="entry name" value="Tetratricopeptide repeat domain"/>
    <property type="match status" value="1"/>
</dbReference>
<dbReference type="InterPro" id="IPR006597">
    <property type="entry name" value="Sel1-like"/>
</dbReference>
<dbReference type="PROSITE" id="PS50005">
    <property type="entry name" value="TPR"/>
    <property type="match status" value="1"/>
</dbReference>
<keyword evidence="4" id="KW-1185">Reference proteome</keyword>
<evidence type="ECO:0008006" key="5">
    <source>
        <dbReference type="Google" id="ProtNLM"/>
    </source>
</evidence>
<sequence>MTNEKLSIPSQVFKWFEKMKSNYERNIVSVLDRFERTTKEQQKRVDDLHLSAMENLSDSHEALVNSQQQQIEQLKKDIHFYQTQVSQQQQMIDQLNQRYDTVIAKLFIDSNSSNTLKDIEDVVTKPTFDDKDNEQSFITKLLNEATEPVPQNQNSRENKSNIEDYFQQAMLHREQKEYTQAVEYFEKAAELKHAKAMGALGRAYFLAEGVDENPVMGLHWLIKAAEHGLPQAQARVDFYKENEPDLYYLATST</sequence>
<organism evidence="3 4">
    <name type="scientific">Thalassotalea marina</name>
    <dbReference type="NCBI Taxonomy" id="1673741"/>
    <lineage>
        <taxon>Bacteria</taxon>
        <taxon>Pseudomonadati</taxon>
        <taxon>Pseudomonadota</taxon>
        <taxon>Gammaproteobacteria</taxon>
        <taxon>Alteromonadales</taxon>
        <taxon>Colwelliaceae</taxon>
        <taxon>Thalassotalea</taxon>
    </lineage>
</organism>
<dbReference type="InterPro" id="IPR019734">
    <property type="entry name" value="TPR_rpt"/>
</dbReference>
<accession>A0A919BJI3</accession>